<name>A0A174MU59_9FIRM</name>
<protein>
    <submittedName>
        <fullName evidence="1">Uncharacterized protein</fullName>
    </submittedName>
</protein>
<gene>
    <name evidence="1" type="ORF">ERS852491_05036</name>
</gene>
<sequence>MKAFQCSRCAQLQQDDISDKVFCPFAQPEPRFRAKTDRELCLEVFKPLPQTEVWHEPFGWEY</sequence>
<dbReference type="STRING" id="39482.ERS852491_05036"/>
<accession>A0A174MU59</accession>
<evidence type="ECO:0000313" key="2">
    <source>
        <dbReference type="Proteomes" id="UP000095544"/>
    </source>
</evidence>
<dbReference type="OrthoDB" id="9939513at2"/>
<dbReference type="Proteomes" id="UP000095544">
    <property type="component" value="Unassembled WGS sequence"/>
</dbReference>
<dbReference type="RefSeq" id="WP_055155320.1">
    <property type="nucleotide sequence ID" value="NZ_CYZU01000095.1"/>
</dbReference>
<dbReference type="AlphaFoldDB" id="A0A174MU59"/>
<proteinExistence type="predicted"/>
<dbReference type="EMBL" id="CYZU01000095">
    <property type="protein sequence ID" value="CUP38936.1"/>
    <property type="molecule type" value="Genomic_DNA"/>
</dbReference>
<reference evidence="1 2" key="1">
    <citation type="submission" date="2015-09" db="EMBL/GenBank/DDBJ databases">
        <authorList>
            <consortium name="Pathogen Informatics"/>
        </authorList>
    </citation>
    <scope>NUCLEOTIDE SEQUENCE [LARGE SCALE GENOMIC DNA]</scope>
    <source>
        <strain evidence="1 2">2789STDY5834876</strain>
    </source>
</reference>
<evidence type="ECO:0000313" key="1">
    <source>
        <dbReference type="EMBL" id="CUP38936.1"/>
    </source>
</evidence>
<organism evidence="1 2">
    <name type="scientific">Faecalicatena contorta</name>
    <dbReference type="NCBI Taxonomy" id="39482"/>
    <lineage>
        <taxon>Bacteria</taxon>
        <taxon>Bacillati</taxon>
        <taxon>Bacillota</taxon>
        <taxon>Clostridia</taxon>
        <taxon>Lachnospirales</taxon>
        <taxon>Lachnospiraceae</taxon>
        <taxon>Faecalicatena</taxon>
    </lineage>
</organism>